<proteinExistence type="predicted"/>
<name>A0ABS9CNC4_9FIRM</name>
<gene>
    <name evidence="2" type="ORF">JQM67_08440</name>
</gene>
<feature type="domain" description="HTH luxR-type" evidence="1">
    <location>
        <begin position="72"/>
        <end position="129"/>
    </location>
</feature>
<dbReference type="RefSeq" id="WP_235323662.1">
    <property type="nucleotide sequence ID" value="NZ_JAFBIT010000002.1"/>
</dbReference>
<protein>
    <submittedName>
        <fullName evidence="2">DUF2087 domain-containing protein</fullName>
    </submittedName>
</protein>
<accession>A0ABS9CNC4</accession>
<dbReference type="InterPro" id="IPR018656">
    <property type="entry name" value="DUF2087"/>
</dbReference>
<dbReference type="InterPro" id="IPR036388">
    <property type="entry name" value="WH-like_DNA-bd_sf"/>
</dbReference>
<keyword evidence="3" id="KW-1185">Reference proteome</keyword>
<comment type="caution">
    <text evidence="2">The sequence shown here is derived from an EMBL/GenBank/DDBJ whole genome shotgun (WGS) entry which is preliminary data.</text>
</comment>
<dbReference type="Gene3D" id="1.10.10.10">
    <property type="entry name" value="Winged helix-like DNA-binding domain superfamily/Winged helix DNA-binding domain"/>
    <property type="match status" value="1"/>
</dbReference>
<dbReference type="SUPFAM" id="SSF46894">
    <property type="entry name" value="C-terminal effector domain of the bipartite response regulators"/>
    <property type="match status" value="1"/>
</dbReference>
<organism evidence="2 3">
    <name type="scientific">Anaeromassilibacillus senegalensis</name>
    <dbReference type="NCBI Taxonomy" id="1673717"/>
    <lineage>
        <taxon>Bacteria</taxon>
        <taxon>Bacillati</taxon>
        <taxon>Bacillota</taxon>
        <taxon>Clostridia</taxon>
        <taxon>Eubacteriales</taxon>
        <taxon>Acutalibacteraceae</taxon>
        <taxon>Anaeromassilibacillus</taxon>
    </lineage>
</organism>
<sequence length="249" mass="28285">MIDTEKLSAASLCSGLSEENGTFTCVYCGRVFEAGEVFPIGGRFFDARRAAELHVATHGDKLEQLMQAGEKALSLTENQQTLLRLFASGLRDAEIAKQLGVTPSTVRHQRFVFRERAKAAKLFLAVWTLAEEGKQNRTAQETLLAPHEGAKMVDERYVITEEENQKILENVFYSLEPLRLKVFSKKEKKKIVILRQVAAQFESGRTYTESEVNEILKAIWDDFATMRRYLVEYGYLDRAADGSSYWKRG</sequence>
<dbReference type="Proteomes" id="UP001299220">
    <property type="component" value="Unassembled WGS sequence"/>
</dbReference>
<dbReference type="InterPro" id="IPR016032">
    <property type="entry name" value="Sig_transdc_resp-reg_C-effctor"/>
</dbReference>
<evidence type="ECO:0000313" key="3">
    <source>
        <dbReference type="Proteomes" id="UP001299220"/>
    </source>
</evidence>
<dbReference type="SMART" id="SM00421">
    <property type="entry name" value="HTH_LUXR"/>
    <property type="match status" value="1"/>
</dbReference>
<evidence type="ECO:0000313" key="2">
    <source>
        <dbReference type="EMBL" id="MCF2652629.1"/>
    </source>
</evidence>
<dbReference type="EMBL" id="JAFBIT010000002">
    <property type="protein sequence ID" value="MCF2652629.1"/>
    <property type="molecule type" value="Genomic_DNA"/>
</dbReference>
<dbReference type="Pfam" id="PF09860">
    <property type="entry name" value="DUF2087"/>
    <property type="match status" value="1"/>
</dbReference>
<dbReference type="InterPro" id="IPR000792">
    <property type="entry name" value="Tscrpt_reg_LuxR_C"/>
</dbReference>
<reference evidence="2 3" key="1">
    <citation type="submission" date="2020-12" db="EMBL/GenBank/DDBJ databases">
        <title>Whole genome sequences of gut porcine anaerobes.</title>
        <authorList>
            <person name="Kubasova T."/>
            <person name="Jahodarova E."/>
            <person name="Rychlik I."/>
        </authorList>
    </citation>
    <scope>NUCLEOTIDE SEQUENCE [LARGE SCALE GENOMIC DNA]</scope>
    <source>
        <strain evidence="2 3">An867</strain>
    </source>
</reference>
<evidence type="ECO:0000259" key="1">
    <source>
        <dbReference type="SMART" id="SM00421"/>
    </source>
</evidence>